<dbReference type="InterPro" id="IPR036318">
    <property type="entry name" value="FAD-bd_PCMH-like_sf"/>
</dbReference>
<organism evidence="2 3">
    <name type="scientific">Candidatus Desulfacyla euxinica</name>
    <dbReference type="NCBI Taxonomy" id="2841693"/>
    <lineage>
        <taxon>Bacteria</taxon>
        <taxon>Deltaproteobacteria</taxon>
        <taxon>Candidatus Desulfacyla</taxon>
    </lineage>
</organism>
<sequence>ALAEAARRTASPHLREMGTIGGNICQDIRCWYYRNPENRFPCLRKGGGRCYALEGDTRYHSIFGGSVDEGCIAVHPSDTAPALIALDARIKTSRRTIRAEDFFQVEVSRTTVLDDDEIVTDIQIPTPVDVTKSAFFKFALRKSIDFPIVNCAAMITGSGDKVSAARICLNAVYVKPYRAVGAEKAIIGKEINDTSSEAAGSAAVSDAKPLQDNAYMVQVARIMVKRAILACQ</sequence>
<reference evidence="2 3" key="1">
    <citation type="submission" date="2020-08" db="EMBL/GenBank/DDBJ databases">
        <title>Bridging the membrane lipid divide: bacteria of the FCB group superphylum have the potential to synthesize archaeal ether lipids.</title>
        <authorList>
            <person name="Villanueva L."/>
            <person name="Von Meijenfeldt F.A.B."/>
            <person name="Westbye A.B."/>
            <person name="Yadav S."/>
            <person name="Hopmans E.C."/>
            <person name="Dutilh B.E."/>
            <person name="Sinninghe Damste J.S."/>
        </authorList>
    </citation>
    <scope>NUCLEOTIDE SEQUENCE [LARGE SCALE GENOMIC DNA]</scope>
    <source>
        <strain evidence="2">NIOZ-UU27</strain>
    </source>
</reference>
<dbReference type="InterPro" id="IPR051312">
    <property type="entry name" value="Diverse_Substr_Oxidored"/>
</dbReference>
<dbReference type="SUPFAM" id="SSF56176">
    <property type="entry name" value="FAD-binding/transporter-associated domain-like"/>
    <property type="match status" value="1"/>
</dbReference>
<feature type="domain" description="CO dehydrogenase flavoprotein C-terminal" evidence="1">
    <location>
        <begin position="133"/>
        <end position="231"/>
    </location>
</feature>
<accession>A0A8J6N3K0</accession>
<dbReference type="Pfam" id="PF00941">
    <property type="entry name" value="FAD_binding_5"/>
    <property type="match status" value="1"/>
</dbReference>
<dbReference type="PANTHER" id="PTHR42659">
    <property type="entry name" value="XANTHINE DEHYDROGENASE SUBUNIT C-RELATED"/>
    <property type="match status" value="1"/>
</dbReference>
<evidence type="ECO:0000313" key="2">
    <source>
        <dbReference type="EMBL" id="MBC8179461.1"/>
    </source>
</evidence>
<gene>
    <name evidence="2" type="ORF">H8E19_18810</name>
</gene>
<evidence type="ECO:0000259" key="1">
    <source>
        <dbReference type="SMART" id="SM01092"/>
    </source>
</evidence>
<dbReference type="InterPro" id="IPR005107">
    <property type="entry name" value="CO_DH_flav_C"/>
</dbReference>
<dbReference type="SMART" id="SM01092">
    <property type="entry name" value="CO_deh_flav_C"/>
    <property type="match status" value="1"/>
</dbReference>
<dbReference type="Pfam" id="PF03450">
    <property type="entry name" value="CO_deh_flav_C"/>
    <property type="match status" value="1"/>
</dbReference>
<name>A0A8J6N3K0_9DELT</name>
<dbReference type="GO" id="GO:0050660">
    <property type="term" value="F:flavin adenine dinucleotide binding"/>
    <property type="evidence" value="ECO:0007669"/>
    <property type="project" value="InterPro"/>
</dbReference>
<dbReference type="SUPFAM" id="SSF55447">
    <property type="entry name" value="CO dehydrogenase flavoprotein C-terminal domain-like"/>
    <property type="match status" value="1"/>
</dbReference>
<evidence type="ECO:0000313" key="3">
    <source>
        <dbReference type="Proteomes" id="UP000650524"/>
    </source>
</evidence>
<dbReference type="InterPro" id="IPR036683">
    <property type="entry name" value="CO_DH_flav_C_dom_sf"/>
</dbReference>
<dbReference type="InterPro" id="IPR016169">
    <property type="entry name" value="FAD-bd_PCMH_sub2"/>
</dbReference>
<protein>
    <submittedName>
        <fullName evidence="2">FAD binding domain-containing protein</fullName>
    </submittedName>
</protein>
<dbReference type="GO" id="GO:0016491">
    <property type="term" value="F:oxidoreductase activity"/>
    <property type="evidence" value="ECO:0007669"/>
    <property type="project" value="InterPro"/>
</dbReference>
<dbReference type="AlphaFoldDB" id="A0A8J6N3K0"/>
<dbReference type="InterPro" id="IPR002346">
    <property type="entry name" value="Mopterin_DH_FAD-bd"/>
</dbReference>
<comment type="caution">
    <text evidence="2">The sequence shown here is derived from an EMBL/GenBank/DDBJ whole genome shotgun (WGS) entry which is preliminary data.</text>
</comment>
<dbReference type="Gene3D" id="3.30.390.50">
    <property type="entry name" value="CO dehydrogenase flavoprotein, C-terminal domain"/>
    <property type="match status" value="1"/>
</dbReference>
<dbReference type="PANTHER" id="PTHR42659:SF9">
    <property type="entry name" value="XANTHINE DEHYDROGENASE FAD-BINDING SUBUNIT XDHB-RELATED"/>
    <property type="match status" value="1"/>
</dbReference>
<dbReference type="Proteomes" id="UP000650524">
    <property type="component" value="Unassembled WGS sequence"/>
</dbReference>
<proteinExistence type="predicted"/>
<feature type="non-terminal residue" evidence="2">
    <location>
        <position position="1"/>
    </location>
</feature>
<dbReference type="Gene3D" id="3.30.465.10">
    <property type="match status" value="2"/>
</dbReference>
<dbReference type="EMBL" id="JACNJD010000389">
    <property type="protein sequence ID" value="MBC8179461.1"/>
    <property type="molecule type" value="Genomic_DNA"/>
</dbReference>